<proteinExistence type="predicted"/>
<dbReference type="EMBL" id="JAZDUA010000318">
    <property type="protein sequence ID" value="KAK7794797.1"/>
    <property type="molecule type" value="Genomic_DNA"/>
</dbReference>
<dbReference type="AlphaFoldDB" id="A0AAN9Z3I4"/>
<evidence type="ECO:0000313" key="1">
    <source>
        <dbReference type="EMBL" id="KAK7794797.1"/>
    </source>
</evidence>
<dbReference type="Proteomes" id="UP001378592">
    <property type="component" value="Unassembled WGS sequence"/>
</dbReference>
<evidence type="ECO:0000313" key="2">
    <source>
        <dbReference type="Proteomes" id="UP001378592"/>
    </source>
</evidence>
<comment type="caution">
    <text evidence="1">The sequence shown here is derived from an EMBL/GenBank/DDBJ whole genome shotgun (WGS) entry which is preliminary data.</text>
</comment>
<reference evidence="1 2" key="1">
    <citation type="submission" date="2024-03" db="EMBL/GenBank/DDBJ databases">
        <title>The genome assembly and annotation of the cricket Gryllus longicercus Weissman &amp; Gray.</title>
        <authorList>
            <person name="Szrajer S."/>
            <person name="Gray D."/>
            <person name="Ylla G."/>
        </authorList>
    </citation>
    <scope>NUCLEOTIDE SEQUENCE [LARGE SCALE GENOMIC DNA]</scope>
    <source>
        <strain evidence="1">DAG 2021-001</strain>
        <tissue evidence="1">Whole body minus gut</tissue>
    </source>
</reference>
<sequence>MEEINILSESVIKIEPVNIKTEAIKEEPIDVDEDNCWNAFEELQPPIAVFSGPTVKQETFTSEDKGSMC</sequence>
<organism evidence="1 2">
    <name type="scientific">Gryllus longicercus</name>
    <dbReference type="NCBI Taxonomy" id="2509291"/>
    <lineage>
        <taxon>Eukaryota</taxon>
        <taxon>Metazoa</taxon>
        <taxon>Ecdysozoa</taxon>
        <taxon>Arthropoda</taxon>
        <taxon>Hexapoda</taxon>
        <taxon>Insecta</taxon>
        <taxon>Pterygota</taxon>
        <taxon>Neoptera</taxon>
        <taxon>Polyneoptera</taxon>
        <taxon>Orthoptera</taxon>
        <taxon>Ensifera</taxon>
        <taxon>Gryllidea</taxon>
        <taxon>Grylloidea</taxon>
        <taxon>Gryllidae</taxon>
        <taxon>Gryllinae</taxon>
        <taxon>Gryllus</taxon>
    </lineage>
</organism>
<keyword evidence="2" id="KW-1185">Reference proteome</keyword>
<accession>A0AAN9Z3I4</accession>
<name>A0AAN9Z3I4_9ORTH</name>
<gene>
    <name evidence="1" type="ORF">R5R35_004136</name>
</gene>
<protein>
    <submittedName>
        <fullName evidence="1">Uncharacterized protein</fullName>
    </submittedName>
</protein>